<protein>
    <recommendedName>
        <fullName evidence="4">Prenylated Rab acceptor 1</fullName>
    </recommendedName>
</protein>
<dbReference type="Proteomes" id="UP000184383">
    <property type="component" value="Unassembled WGS sequence"/>
</dbReference>
<evidence type="ECO:0000313" key="3">
    <source>
        <dbReference type="Proteomes" id="UP000184383"/>
    </source>
</evidence>
<dbReference type="RefSeq" id="XP_040690424.1">
    <property type="nucleotide sequence ID" value="XM_040830587.1"/>
</dbReference>
<organism evidence="2 3">
    <name type="scientific">Aspergillus wentii DTO 134E9</name>
    <dbReference type="NCBI Taxonomy" id="1073089"/>
    <lineage>
        <taxon>Eukaryota</taxon>
        <taxon>Fungi</taxon>
        <taxon>Dikarya</taxon>
        <taxon>Ascomycota</taxon>
        <taxon>Pezizomycotina</taxon>
        <taxon>Eurotiomycetes</taxon>
        <taxon>Eurotiomycetidae</taxon>
        <taxon>Eurotiales</taxon>
        <taxon>Aspergillaceae</taxon>
        <taxon>Aspergillus</taxon>
        <taxon>Aspergillus subgen. Cremei</taxon>
    </lineage>
</organism>
<proteinExistence type="predicted"/>
<name>A0A1L9RPH9_ASPWE</name>
<feature type="region of interest" description="Disordered" evidence="1">
    <location>
        <begin position="141"/>
        <end position="382"/>
    </location>
</feature>
<sequence length="382" mass="42902">MPRWGRPPGARLGRPIWRQAGQWEQDELQVDAMSSGEGDRYMLRESRSLYPQQLVPGMDVDGRSGWWRKNLGYDEYAYETGPVDGVDYDLSDGTDSRVAYAVQLAMKDEEEWLVDKALERIRHAQDLGQKNVRLSKREVEALERKRAQKSNSDDPWRKKGIAKAPSVDDRRTRQTDNGIAGKTRSQRSGSGASPDRPSSFLADSAWIQSSQRPRTPTTPGPRPKHSSPSLRPPLPPQYAPERFYSAPAISPQSSPRKQPFMRSYAESQWMSPYPNLSPVAPYPMDQPPYPTHMVGPQSHTLSYKPSHQSLHDERLYSNAPDANSPRRALLGSALHDSNGDKKDGSKDSGDEVPIVDVVQRKVPIGSPTRSNVGRGLQRVNRR</sequence>
<keyword evidence="3" id="KW-1185">Reference proteome</keyword>
<feature type="compositionally biased region" description="Pro residues" evidence="1">
    <location>
        <begin position="280"/>
        <end position="290"/>
    </location>
</feature>
<feature type="compositionally biased region" description="Basic and acidic residues" evidence="1">
    <location>
        <begin position="337"/>
        <end position="349"/>
    </location>
</feature>
<dbReference type="OrthoDB" id="63113at2759"/>
<evidence type="ECO:0000256" key="1">
    <source>
        <dbReference type="SAM" id="MobiDB-lite"/>
    </source>
</evidence>
<dbReference type="GeneID" id="63746435"/>
<evidence type="ECO:0000313" key="2">
    <source>
        <dbReference type="EMBL" id="OJJ36748.1"/>
    </source>
</evidence>
<feature type="compositionally biased region" description="Basic and acidic residues" evidence="1">
    <location>
        <begin position="141"/>
        <end position="157"/>
    </location>
</feature>
<accession>A0A1L9RPH9</accession>
<dbReference type="VEuPathDB" id="FungiDB:ASPWEDRAFT_170257"/>
<reference evidence="3" key="1">
    <citation type="journal article" date="2017" name="Genome Biol.">
        <title>Comparative genomics reveals high biological diversity and specific adaptations in the industrially and medically important fungal genus Aspergillus.</title>
        <authorList>
            <person name="de Vries R.P."/>
            <person name="Riley R."/>
            <person name="Wiebenga A."/>
            <person name="Aguilar-Osorio G."/>
            <person name="Amillis S."/>
            <person name="Uchima C.A."/>
            <person name="Anderluh G."/>
            <person name="Asadollahi M."/>
            <person name="Askin M."/>
            <person name="Barry K."/>
            <person name="Battaglia E."/>
            <person name="Bayram O."/>
            <person name="Benocci T."/>
            <person name="Braus-Stromeyer S.A."/>
            <person name="Caldana C."/>
            <person name="Canovas D."/>
            <person name="Cerqueira G.C."/>
            <person name="Chen F."/>
            <person name="Chen W."/>
            <person name="Choi C."/>
            <person name="Clum A."/>
            <person name="Dos Santos R.A."/>
            <person name="Damasio A.R."/>
            <person name="Diallinas G."/>
            <person name="Emri T."/>
            <person name="Fekete E."/>
            <person name="Flipphi M."/>
            <person name="Freyberg S."/>
            <person name="Gallo A."/>
            <person name="Gournas C."/>
            <person name="Habgood R."/>
            <person name="Hainaut M."/>
            <person name="Harispe M.L."/>
            <person name="Henrissat B."/>
            <person name="Hilden K.S."/>
            <person name="Hope R."/>
            <person name="Hossain A."/>
            <person name="Karabika E."/>
            <person name="Karaffa L."/>
            <person name="Karanyi Z."/>
            <person name="Krasevec N."/>
            <person name="Kuo A."/>
            <person name="Kusch H."/>
            <person name="LaButti K."/>
            <person name="Lagendijk E.L."/>
            <person name="Lapidus A."/>
            <person name="Levasseur A."/>
            <person name="Lindquist E."/>
            <person name="Lipzen A."/>
            <person name="Logrieco A.F."/>
            <person name="MacCabe A."/>
            <person name="Maekelae M.R."/>
            <person name="Malavazi I."/>
            <person name="Melin P."/>
            <person name="Meyer V."/>
            <person name="Mielnichuk N."/>
            <person name="Miskei M."/>
            <person name="Molnar A.P."/>
            <person name="Mule G."/>
            <person name="Ngan C.Y."/>
            <person name="Orejas M."/>
            <person name="Orosz E."/>
            <person name="Ouedraogo J.P."/>
            <person name="Overkamp K.M."/>
            <person name="Park H.-S."/>
            <person name="Perrone G."/>
            <person name="Piumi F."/>
            <person name="Punt P.J."/>
            <person name="Ram A.F."/>
            <person name="Ramon A."/>
            <person name="Rauscher S."/>
            <person name="Record E."/>
            <person name="Riano-Pachon D.M."/>
            <person name="Robert V."/>
            <person name="Roehrig J."/>
            <person name="Ruller R."/>
            <person name="Salamov A."/>
            <person name="Salih N.S."/>
            <person name="Samson R.A."/>
            <person name="Sandor E."/>
            <person name="Sanguinetti M."/>
            <person name="Schuetze T."/>
            <person name="Sepcic K."/>
            <person name="Shelest E."/>
            <person name="Sherlock G."/>
            <person name="Sophianopoulou V."/>
            <person name="Squina F.M."/>
            <person name="Sun H."/>
            <person name="Susca A."/>
            <person name="Todd R.B."/>
            <person name="Tsang A."/>
            <person name="Unkles S.E."/>
            <person name="van de Wiele N."/>
            <person name="van Rossen-Uffink D."/>
            <person name="Oliveira J.V."/>
            <person name="Vesth T.C."/>
            <person name="Visser J."/>
            <person name="Yu J.-H."/>
            <person name="Zhou M."/>
            <person name="Andersen M.R."/>
            <person name="Archer D.B."/>
            <person name="Baker S.E."/>
            <person name="Benoit I."/>
            <person name="Brakhage A.A."/>
            <person name="Braus G.H."/>
            <person name="Fischer R."/>
            <person name="Frisvad J.C."/>
            <person name="Goldman G.H."/>
            <person name="Houbraken J."/>
            <person name="Oakley B."/>
            <person name="Pocsi I."/>
            <person name="Scazzocchio C."/>
            <person name="Seiboth B."/>
            <person name="vanKuyk P.A."/>
            <person name="Wortman J."/>
            <person name="Dyer P.S."/>
            <person name="Grigoriev I.V."/>
        </authorList>
    </citation>
    <scope>NUCLEOTIDE SEQUENCE [LARGE SCALE GENOMIC DNA]</scope>
    <source>
        <strain evidence="3">DTO 134E9</strain>
    </source>
</reference>
<dbReference type="STRING" id="1073089.A0A1L9RPH9"/>
<evidence type="ECO:0008006" key="4">
    <source>
        <dbReference type="Google" id="ProtNLM"/>
    </source>
</evidence>
<feature type="compositionally biased region" description="Polar residues" evidence="1">
    <location>
        <begin position="297"/>
        <end position="308"/>
    </location>
</feature>
<dbReference type="EMBL" id="KV878211">
    <property type="protein sequence ID" value="OJJ36748.1"/>
    <property type="molecule type" value="Genomic_DNA"/>
</dbReference>
<dbReference type="AlphaFoldDB" id="A0A1L9RPH9"/>
<gene>
    <name evidence="2" type="ORF">ASPWEDRAFT_170257</name>
</gene>